<reference evidence="1 2" key="1">
    <citation type="submission" date="2022-12" db="EMBL/GenBank/DDBJ databases">
        <title>Chromosome-scale assembly of the Ensete ventricosum genome.</title>
        <authorList>
            <person name="Dussert Y."/>
            <person name="Stocks J."/>
            <person name="Wendawek A."/>
            <person name="Woldeyes F."/>
            <person name="Nichols R.A."/>
            <person name="Borrell J.S."/>
        </authorList>
    </citation>
    <scope>NUCLEOTIDE SEQUENCE [LARGE SCALE GENOMIC DNA]</scope>
    <source>
        <strain evidence="2">cv. Maze</strain>
        <tissue evidence="1">Seeds</tissue>
    </source>
</reference>
<accession>A0AAV8QW89</accession>
<protein>
    <submittedName>
        <fullName evidence="1">Uncharacterized protein</fullName>
    </submittedName>
</protein>
<evidence type="ECO:0000313" key="1">
    <source>
        <dbReference type="EMBL" id="KAJ8490350.1"/>
    </source>
</evidence>
<proteinExistence type="predicted"/>
<evidence type="ECO:0000313" key="2">
    <source>
        <dbReference type="Proteomes" id="UP001222027"/>
    </source>
</evidence>
<dbReference type="Proteomes" id="UP001222027">
    <property type="component" value="Unassembled WGS sequence"/>
</dbReference>
<keyword evidence="2" id="KW-1185">Reference proteome</keyword>
<dbReference type="AlphaFoldDB" id="A0AAV8QW89"/>
<comment type="caution">
    <text evidence="1">The sequence shown here is derived from an EMBL/GenBank/DDBJ whole genome shotgun (WGS) entry which is preliminary data.</text>
</comment>
<name>A0AAV8QW89_ENSVE</name>
<organism evidence="1 2">
    <name type="scientific">Ensete ventricosum</name>
    <name type="common">Abyssinian banana</name>
    <name type="synonym">Musa ensete</name>
    <dbReference type="NCBI Taxonomy" id="4639"/>
    <lineage>
        <taxon>Eukaryota</taxon>
        <taxon>Viridiplantae</taxon>
        <taxon>Streptophyta</taxon>
        <taxon>Embryophyta</taxon>
        <taxon>Tracheophyta</taxon>
        <taxon>Spermatophyta</taxon>
        <taxon>Magnoliopsida</taxon>
        <taxon>Liliopsida</taxon>
        <taxon>Zingiberales</taxon>
        <taxon>Musaceae</taxon>
        <taxon>Ensete</taxon>
    </lineage>
</organism>
<gene>
    <name evidence="1" type="ORF">OPV22_012071</name>
</gene>
<sequence>MKITLAKRREIATVLRKDVAAMPIPRPMVAGGTVVLAEFFAFTGNASTAACRILEMLPPDSDLGSGYSTIVSCGRGGCQLVNTNANICCRIHTKQRLLADC</sequence>
<dbReference type="EMBL" id="JAQQAF010000004">
    <property type="protein sequence ID" value="KAJ8490350.1"/>
    <property type="molecule type" value="Genomic_DNA"/>
</dbReference>